<feature type="transmembrane region" description="Helical" evidence="8">
    <location>
        <begin position="356"/>
        <end position="374"/>
    </location>
</feature>
<accession>A0ABV4E0W7</accession>
<feature type="transmembrane region" description="Helical" evidence="8">
    <location>
        <begin position="148"/>
        <end position="173"/>
    </location>
</feature>
<keyword evidence="7 8" id="KW-0472">Membrane</keyword>
<feature type="transmembrane region" description="Helical" evidence="8">
    <location>
        <begin position="66"/>
        <end position="88"/>
    </location>
</feature>
<evidence type="ECO:0000313" key="9">
    <source>
        <dbReference type="EMBL" id="MEY8764791.1"/>
    </source>
</evidence>
<dbReference type="EMBL" id="JBGFFE010000029">
    <property type="protein sequence ID" value="MEY8764791.1"/>
    <property type="molecule type" value="Genomic_DNA"/>
</dbReference>
<dbReference type="InterPro" id="IPR050297">
    <property type="entry name" value="LipidA_mod_glycosyltrf_83"/>
</dbReference>
<organism evidence="9 10">
    <name type="scientific">Clostridium lapidicellarium</name>
    <dbReference type="NCBI Taxonomy" id="3240931"/>
    <lineage>
        <taxon>Bacteria</taxon>
        <taxon>Bacillati</taxon>
        <taxon>Bacillota</taxon>
        <taxon>Clostridia</taxon>
        <taxon>Eubacteriales</taxon>
        <taxon>Clostridiaceae</taxon>
        <taxon>Clostridium</taxon>
    </lineage>
</organism>
<feature type="transmembrane region" description="Helical" evidence="8">
    <location>
        <begin position="185"/>
        <end position="206"/>
    </location>
</feature>
<evidence type="ECO:0000313" key="10">
    <source>
        <dbReference type="Proteomes" id="UP001565220"/>
    </source>
</evidence>
<evidence type="ECO:0000256" key="7">
    <source>
        <dbReference type="ARBA" id="ARBA00023136"/>
    </source>
</evidence>
<proteinExistence type="predicted"/>
<keyword evidence="4 9" id="KW-0808">Transferase</keyword>
<keyword evidence="10" id="KW-1185">Reference proteome</keyword>
<dbReference type="EC" id="2.4.-.-" evidence="9"/>
<evidence type="ECO:0000256" key="5">
    <source>
        <dbReference type="ARBA" id="ARBA00022692"/>
    </source>
</evidence>
<evidence type="ECO:0000256" key="8">
    <source>
        <dbReference type="SAM" id="Phobius"/>
    </source>
</evidence>
<comment type="subcellular location">
    <subcellularLocation>
        <location evidence="1">Cell membrane</location>
        <topology evidence="1">Multi-pass membrane protein</topology>
    </subcellularLocation>
</comment>
<dbReference type="Proteomes" id="UP001565220">
    <property type="component" value="Unassembled WGS sequence"/>
</dbReference>
<evidence type="ECO:0000256" key="4">
    <source>
        <dbReference type="ARBA" id="ARBA00022679"/>
    </source>
</evidence>
<keyword evidence="3 9" id="KW-0328">Glycosyltransferase</keyword>
<dbReference type="PANTHER" id="PTHR33908:SF11">
    <property type="entry name" value="MEMBRANE PROTEIN"/>
    <property type="match status" value="1"/>
</dbReference>
<evidence type="ECO:0000256" key="6">
    <source>
        <dbReference type="ARBA" id="ARBA00022989"/>
    </source>
</evidence>
<feature type="transmembrane region" description="Helical" evidence="8">
    <location>
        <begin position="109"/>
        <end position="142"/>
    </location>
</feature>
<reference evidence="9 10" key="1">
    <citation type="submission" date="2024-08" db="EMBL/GenBank/DDBJ databases">
        <title>Clostridium lapicellarii sp. nov., and Clostridium renhuaiense sp. nov., two species isolated from the mud in a fermentation cellar used for producing sauce-flavour Chinese liquors.</title>
        <authorList>
            <person name="Yang F."/>
            <person name="Wang H."/>
            <person name="Chen L.Q."/>
            <person name="Zhou N."/>
            <person name="Lu J.J."/>
            <person name="Pu X.X."/>
            <person name="Wan B."/>
            <person name="Wang L."/>
            <person name="Liu S.J."/>
        </authorList>
    </citation>
    <scope>NUCLEOTIDE SEQUENCE [LARGE SCALE GENOMIC DNA]</scope>
    <source>
        <strain evidence="9 10">MT-113</strain>
    </source>
</reference>
<evidence type="ECO:0000256" key="3">
    <source>
        <dbReference type="ARBA" id="ARBA00022676"/>
    </source>
</evidence>
<dbReference type="RefSeq" id="WP_369869370.1">
    <property type="nucleotide sequence ID" value="NZ_JBGFFE010000029.1"/>
</dbReference>
<evidence type="ECO:0000256" key="1">
    <source>
        <dbReference type="ARBA" id="ARBA00004651"/>
    </source>
</evidence>
<gene>
    <name evidence="9" type="ORF">AB8S09_14300</name>
</gene>
<evidence type="ECO:0000256" key="2">
    <source>
        <dbReference type="ARBA" id="ARBA00022475"/>
    </source>
</evidence>
<feature type="transmembrane region" description="Helical" evidence="8">
    <location>
        <begin position="323"/>
        <end position="344"/>
    </location>
</feature>
<keyword evidence="6 8" id="KW-1133">Transmembrane helix</keyword>
<keyword evidence="5 8" id="KW-0812">Transmembrane</keyword>
<keyword evidence="2" id="KW-1003">Cell membrane</keyword>
<name>A0ABV4E0W7_9CLOT</name>
<dbReference type="PANTHER" id="PTHR33908">
    <property type="entry name" value="MANNOSYLTRANSFERASE YKCB-RELATED"/>
    <property type="match status" value="1"/>
</dbReference>
<protein>
    <submittedName>
        <fullName evidence="9">ArnT family glycosyltransferase</fullName>
        <ecNumber evidence="9">2.4.-.-</ecNumber>
    </submittedName>
</protein>
<dbReference type="GO" id="GO:0016757">
    <property type="term" value="F:glycosyltransferase activity"/>
    <property type="evidence" value="ECO:0007669"/>
    <property type="project" value="UniProtKB-KW"/>
</dbReference>
<comment type="caution">
    <text evidence="9">The sequence shown here is derived from an EMBL/GenBank/DDBJ whole genome shotgun (WGS) entry which is preliminary data.</text>
</comment>
<sequence>MEKYYRKAAFLGILISVLWVIFVNTQPFSDFAYYDGLARQIALGGPWGDTYTSVGYPIVLGFVYKIFGSSLVSAKIFNLTLTFINYILFYKILKKADLAEKKRRFIYGLFVAFPSNIFYNSVLAVEILFTTILLLMTFLYFYDVRYKYILIGILTAAGAMVKPFFIVFPFLIFMVELCLKMKFWVVLKHSITVFIISAIAISPWLYRNTKLLGQFTFISNNSGIVLYVNNNSQNKYGMWMDARNVHDSIVKKTEYINANATEKNRMLSSAARKWIGSHPAKFVQLGFKRLFITYIGFSEIDYSFNGANINPVFKFIFSFYAYAARYLVFIPALIMIAVYSVIVIKKFFNKKPVDRYLIYNLICFYMFAVVYFVSEGQPRYSFPCTFTLVYLFSCFMERTNFVRSVKNVKL</sequence>